<dbReference type="Proteomes" id="UP000095751">
    <property type="component" value="Unassembled WGS sequence"/>
</dbReference>
<comment type="similarity">
    <text evidence="1">Belongs to the helicase family. RecQ subfamily.</text>
</comment>
<evidence type="ECO:0000256" key="3">
    <source>
        <dbReference type="ARBA" id="ARBA00034808"/>
    </source>
</evidence>
<dbReference type="KEGG" id="fcy:FRACYDRAFT_163489"/>
<dbReference type="InterPro" id="IPR001650">
    <property type="entry name" value="Helicase_C-like"/>
</dbReference>
<evidence type="ECO:0000256" key="1">
    <source>
        <dbReference type="ARBA" id="ARBA00005446"/>
    </source>
</evidence>
<name>A0A1E7FFT9_9STRA</name>
<dbReference type="GO" id="GO:0043138">
    <property type="term" value="F:3'-5' DNA helicase activity"/>
    <property type="evidence" value="ECO:0007669"/>
    <property type="project" value="UniProtKB-EC"/>
</dbReference>
<dbReference type="SUPFAM" id="SSF52540">
    <property type="entry name" value="P-loop containing nucleoside triphosphate hydrolases"/>
    <property type="match status" value="1"/>
</dbReference>
<dbReference type="GO" id="GO:0009378">
    <property type="term" value="F:four-way junction helicase activity"/>
    <property type="evidence" value="ECO:0007669"/>
    <property type="project" value="TreeGrafter"/>
</dbReference>
<dbReference type="InterPro" id="IPR027417">
    <property type="entry name" value="P-loop_NTPase"/>
</dbReference>
<evidence type="ECO:0000313" key="6">
    <source>
        <dbReference type="Proteomes" id="UP000095751"/>
    </source>
</evidence>
<dbReference type="SMART" id="SM00490">
    <property type="entry name" value="HELICc"/>
    <property type="match status" value="1"/>
</dbReference>
<dbReference type="GO" id="GO:0016787">
    <property type="term" value="F:hydrolase activity"/>
    <property type="evidence" value="ECO:0007669"/>
    <property type="project" value="UniProtKB-KW"/>
</dbReference>
<comment type="catalytic activity">
    <reaction evidence="2">
        <text>Couples ATP hydrolysis with the unwinding of duplex DNA by translocating in the 3'-5' direction.</text>
        <dbReference type="EC" id="5.6.2.4"/>
    </reaction>
</comment>
<dbReference type="EC" id="5.6.2.4" evidence="3"/>
<keyword evidence="5" id="KW-0378">Hydrolase</keyword>
<feature type="non-terminal residue" evidence="5">
    <location>
        <position position="122"/>
    </location>
</feature>
<protein>
    <recommendedName>
        <fullName evidence="3">DNA 3'-5' helicase</fullName>
        <ecNumber evidence="3">5.6.2.4</ecNumber>
    </recommendedName>
</protein>
<dbReference type="OrthoDB" id="10261556at2759"/>
<dbReference type="EMBL" id="KV784358">
    <property type="protein sequence ID" value="OEU17017.1"/>
    <property type="molecule type" value="Genomic_DNA"/>
</dbReference>
<feature type="non-terminal residue" evidence="5">
    <location>
        <position position="1"/>
    </location>
</feature>
<feature type="domain" description="Helicase C-terminal" evidence="4">
    <location>
        <begin position="1"/>
        <end position="122"/>
    </location>
</feature>
<dbReference type="InParanoid" id="A0A1E7FFT9"/>
<keyword evidence="6" id="KW-1185">Reference proteome</keyword>
<organism evidence="5 6">
    <name type="scientific">Fragilariopsis cylindrus CCMP1102</name>
    <dbReference type="NCBI Taxonomy" id="635003"/>
    <lineage>
        <taxon>Eukaryota</taxon>
        <taxon>Sar</taxon>
        <taxon>Stramenopiles</taxon>
        <taxon>Ochrophyta</taxon>
        <taxon>Bacillariophyta</taxon>
        <taxon>Bacillariophyceae</taxon>
        <taxon>Bacillariophycidae</taxon>
        <taxon>Bacillariales</taxon>
        <taxon>Bacillariaceae</taxon>
        <taxon>Fragilariopsis</taxon>
    </lineage>
</organism>
<evidence type="ECO:0000256" key="2">
    <source>
        <dbReference type="ARBA" id="ARBA00034617"/>
    </source>
</evidence>
<dbReference type="PANTHER" id="PTHR13710:SF155">
    <property type="entry name" value="ATP-DEPENDENT DNA HELICASE Q-LIKE 3"/>
    <property type="match status" value="1"/>
</dbReference>
<dbReference type="GO" id="GO:0000724">
    <property type="term" value="P:double-strand break repair via homologous recombination"/>
    <property type="evidence" value="ECO:0007669"/>
    <property type="project" value="TreeGrafter"/>
</dbReference>
<dbReference type="GO" id="GO:0005737">
    <property type="term" value="C:cytoplasm"/>
    <property type="evidence" value="ECO:0007669"/>
    <property type="project" value="TreeGrafter"/>
</dbReference>
<dbReference type="AlphaFoldDB" id="A0A1E7FFT9"/>
<gene>
    <name evidence="5" type="primary">RecQ1b</name>
    <name evidence="5" type="ORF">FRACYDRAFT_163489</name>
</gene>
<evidence type="ECO:0000259" key="4">
    <source>
        <dbReference type="PROSITE" id="PS51194"/>
    </source>
</evidence>
<dbReference type="GO" id="GO:0005694">
    <property type="term" value="C:chromosome"/>
    <property type="evidence" value="ECO:0007669"/>
    <property type="project" value="TreeGrafter"/>
</dbReference>
<proteinExistence type="inferred from homology"/>
<dbReference type="Pfam" id="PF00271">
    <property type="entry name" value="Helicase_C"/>
    <property type="match status" value="1"/>
</dbReference>
<evidence type="ECO:0000313" key="5">
    <source>
        <dbReference type="EMBL" id="OEU17017.1"/>
    </source>
</evidence>
<accession>A0A1E7FFT9</accession>
<sequence length="122" mass="13650">IVYVHKREETTMIARAISKAGISARAYHGGLKKNERIDVQDGWSNGTIQVAVATVAFGMGIDRHCVRYVVHWCLPKTIEGFYQEAGRAGRDGQASHSLLYYSPDDVGKFKYLIRMQSNSSKN</sequence>
<dbReference type="PROSITE" id="PS51194">
    <property type="entry name" value="HELICASE_CTER"/>
    <property type="match status" value="1"/>
</dbReference>
<dbReference type="PANTHER" id="PTHR13710">
    <property type="entry name" value="DNA HELICASE RECQ FAMILY MEMBER"/>
    <property type="match status" value="1"/>
</dbReference>
<dbReference type="Gene3D" id="3.40.50.300">
    <property type="entry name" value="P-loop containing nucleotide triphosphate hydrolases"/>
    <property type="match status" value="1"/>
</dbReference>
<reference evidence="5 6" key="1">
    <citation type="submission" date="2016-09" db="EMBL/GenBank/DDBJ databases">
        <title>Extensive genetic diversity and differential bi-allelic expression allows diatom success in the polar Southern Ocean.</title>
        <authorList>
            <consortium name="DOE Joint Genome Institute"/>
            <person name="Mock T."/>
            <person name="Otillar R.P."/>
            <person name="Strauss J."/>
            <person name="Dupont C."/>
            <person name="Frickenhaus S."/>
            <person name="Maumus F."/>
            <person name="Mcmullan M."/>
            <person name="Sanges R."/>
            <person name="Schmutz J."/>
            <person name="Toseland A."/>
            <person name="Valas R."/>
            <person name="Veluchamy A."/>
            <person name="Ward B.J."/>
            <person name="Allen A."/>
            <person name="Barry K."/>
            <person name="Falciatore A."/>
            <person name="Ferrante M."/>
            <person name="Fortunato A.E."/>
            <person name="Gloeckner G."/>
            <person name="Gruber A."/>
            <person name="Hipkin R."/>
            <person name="Janech M."/>
            <person name="Kroth P."/>
            <person name="Leese F."/>
            <person name="Lindquist E."/>
            <person name="Lyon B.R."/>
            <person name="Martin J."/>
            <person name="Mayer C."/>
            <person name="Parker M."/>
            <person name="Quesneville H."/>
            <person name="Raymond J."/>
            <person name="Uhlig C."/>
            <person name="Valentin K.U."/>
            <person name="Worden A.Z."/>
            <person name="Armbrust E.V."/>
            <person name="Bowler C."/>
            <person name="Green B."/>
            <person name="Moulton V."/>
            <person name="Van Oosterhout C."/>
            <person name="Grigoriev I."/>
        </authorList>
    </citation>
    <scope>NUCLEOTIDE SEQUENCE [LARGE SCALE GENOMIC DNA]</scope>
    <source>
        <strain evidence="5 6">CCMP1102</strain>
    </source>
</reference>